<dbReference type="Pfam" id="PF00135">
    <property type="entry name" value="COesterase"/>
    <property type="match status" value="1"/>
</dbReference>
<reference evidence="5 6" key="1">
    <citation type="journal article" date="2012" name="PLoS Pathog.">
        <title>Diverse lifestyles and strategies of plant pathogenesis encoded in the genomes of eighteen Dothideomycetes fungi.</title>
        <authorList>
            <person name="Ohm R.A."/>
            <person name="Feau N."/>
            <person name="Henrissat B."/>
            <person name="Schoch C.L."/>
            <person name="Horwitz B.A."/>
            <person name="Barry K.W."/>
            <person name="Condon B.J."/>
            <person name="Copeland A.C."/>
            <person name="Dhillon B."/>
            <person name="Glaser F."/>
            <person name="Hesse C.N."/>
            <person name="Kosti I."/>
            <person name="LaButti K."/>
            <person name="Lindquist E.A."/>
            <person name="Lucas S."/>
            <person name="Salamov A.A."/>
            <person name="Bradshaw R.E."/>
            <person name="Ciuffetti L."/>
            <person name="Hamelin R.C."/>
            <person name="Kema G.H.J."/>
            <person name="Lawrence C."/>
            <person name="Scott J.A."/>
            <person name="Spatafora J.W."/>
            <person name="Turgeon B.G."/>
            <person name="de Wit P.J.G.M."/>
            <person name="Zhong S."/>
            <person name="Goodwin S.B."/>
            <person name="Grigoriev I.V."/>
        </authorList>
    </citation>
    <scope>NUCLEOTIDE SEQUENCE [LARGE SCALE GENOMIC DNA]</scope>
    <source>
        <strain evidence="5 6">UAMH 10762</strain>
    </source>
</reference>
<evidence type="ECO:0000256" key="1">
    <source>
        <dbReference type="ARBA" id="ARBA00005964"/>
    </source>
</evidence>
<accession>M2N4X9</accession>
<dbReference type="PANTHER" id="PTHR11559">
    <property type="entry name" value="CARBOXYLESTERASE"/>
    <property type="match status" value="1"/>
</dbReference>
<dbReference type="AlphaFoldDB" id="M2N4X9"/>
<dbReference type="EMBL" id="KB445552">
    <property type="protein sequence ID" value="EMC99033.1"/>
    <property type="molecule type" value="Genomic_DNA"/>
</dbReference>
<evidence type="ECO:0000313" key="6">
    <source>
        <dbReference type="Proteomes" id="UP000011761"/>
    </source>
</evidence>
<feature type="chain" id="PRO_5005140084" description="Carboxylic ester hydrolase" evidence="3">
    <location>
        <begin position="18"/>
        <end position="521"/>
    </location>
</feature>
<dbReference type="KEGG" id="bcom:BAUCODRAFT_388676"/>
<name>M2N4X9_BAUPA</name>
<keyword evidence="6" id="KW-1185">Reference proteome</keyword>
<keyword evidence="2 3" id="KW-0378">Hydrolase</keyword>
<gene>
    <name evidence="5" type="ORF">BAUCODRAFT_388676</name>
</gene>
<dbReference type="EC" id="3.1.1.-" evidence="3"/>
<dbReference type="InterPro" id="IPR019826">
    <property type="entry name" value="Carboxylesterase_B_AS"/>
</dbReference>
<comment type="similarity">
    <text evidence="1 3">Belongs to the type-B carboxylesterase/lipase family.</text>
</comment>
<dbReference type="InterPro" id="IPR029058">
    <property type="entry name" value="AB_hydrolase_fold"/>
</dbReference>
<evidence type="ECO:0000256" key="3">
    <source>
        <dbReference type="RuleBase" id="RU361235"/>
    </source>
</evidence>
<dbReference type="InterPro" id="IPR050309">
    <property type="entry name" value="Type-B_Carboxylest/Lipase"/>
</dbReference>
<dbReference type="GeneID" id="19113649"/>
<evidence type="ECO:0000256" key="2">
    <source>
        <dbReference type="ARBA" id="ARBA00022801"/>
    </source>
</evidence>
<dbReference type="OMA" id="RITQWGR"/>
<dbReference type="RefSeq" id="XP_007674080.1">
    <property type="nucleotide sequence ID" value="XM_007675890.1"/>
</dbReference>
<dbReference type="Gene3D" id="3.40.50.1820">
    <property type="entry name" value="alpha/beta hydrolase"/>
    <property type="match status" value="1"/>
</dbReference>
<dbReference type="eggNOG" id="KOG1516">
    <property type="taxonomic scope" value="Eukaryota"/>
</dbReference>
<dbReference type="OrthoDB" id="408631at2759"/>
<sequence>MLCLTLVFAAFAAAVELTVTTRTGTFIGGLNETYPDVRHFKWVPYAQPPVGNLRWTPPRPLVNDSTVYESTTFGPACSQFVSAVPAVWSLNITGNLIVNYGESLTAGLVAQNSAEDCLSLAIWTPANATGNSSLPVIIFTTGGGDQTGGINIPTQIPANWVHRSQKHIVVTINYRVNIFGYPNARGLNGSTNFAIQDQRAAVEWVSENIAAFGGDPARLTLWGQSAGAGLTDEYLFAWPSDPIVRASISSSSLAIGYPTNVDYAGTNFTFVAQAMGCNFTDPAFELQCMRRVPMPRIVNFVGQYQDNSSLVNTSQRAISFSRQIDNKFVFSQADYVRLYQADTLAQIPKMIGTTAREFSALLPYPVNNASAGPSNQLITALTQAWVCTAYNTSVYRQQDLLTTYRYEYAANFTNLADGASWLGAYHYADLYMFFGTYLITSPPYPDLEVQTSQIMQDLLYNFVANPASLPGNGWPPYLLDSSDSGGQIARFGANGQALQLVSGNAIDGACHLPNYTYTTTP</sequence>
<protein>
    <recommendedName>
        <fullName evidence="3">Carboxylic ester hydrolase</fullName>
        <ecNumber evidence="3">3.1.1.-</ecNumber>
    </recommendedName>
</protein>
<dbReference type="PROSITE" id="PS00122">
    <property type="entry name" value="CARBOXYLESTERASE_B_1"/>
    <property type="match status" value="1"/>
</dbReference>
<dbReference type="ESTHER" id="bauco-m2n4x9">
    <property type="family name" value="Fungal_carboxylesterase_lipase"/>
</dbReference>
<feature type="domain" description="Carboxylesterase type B" evidence="4">
    <location>
        <begin position="17"/>
        <end position="408"/>
    </location>
</feature>
<organism evidence="5 6">
    <name type="scientific">Baudoinia panamericana (strain UAMH 10762)</name>
    <name type="common">Angels' share fungus</name>
    <name type="synonym">Baudoinia compniacensis (strain UAMH 10762)</name>
    <dbReference type="NCBI Taxonomy" id="717646"/>
    <lineage>
        <taxon>Eukaryota</taxon>
        <taxon>Fungi</taxon>
        <taxon>Dikarya</taxon>
        <taxon>Ascomycota</taxon>
        <taxon>Pezizomycotina</taxon>
        <taxon>Dothideomycetes</taxon>
        <taxon>Dothideomycetidae</taxon>
        <taxon>Mycosphaerellales</taxon>
        <taxon>Teratosphaeriaceae</taxon>
        <taxon>Baudoinia</taxon>
    </lineage>
</organism>
<dbReference type="Proteomes" id="UP000011761">
    <property type="component" value="Unassembled WGS sequence"/>
</dbReference>
<dbReference type="GO" id="GO:0016787">
    <property type="term" value="F:hydrolase activity"/>
    <property type="evidence" value="ECO:0007669"/>
    <property type="project" value="UniProtKB-KW"/>
</dbReference>
<evidence type="ECO:0000259" key="4">
    <source>
        <dbReference type="Pfam" id="PF00135"/>
    </source>
</evidence>
<dbReference type="HOGENOM" id="CLU_006586_15_1_1"/>
<keyword evidence="3" id="KW-0732">Signal</keyword>
<proteinExistence type="inferred from homology"/>
<dbReference type="InterPro" id="IPR002018">
    <property type="entry name" value="CarbesteraseB"/>
</dbReference>
<dbReference type="SUPFAM" id="SSF53474">
    <property type="entry name" value="alpha/beta-Hydrolases"/>
    <property type="match status" value="1"/>
</dbReference>
<evidence type="ECO:0000313" key="5">
    <source>
        <dbReference type="EMBL" id="EMC99033.1"/>
    </source>
</evidence>
<feature type="signal peptide" evidence="3">
    <location>
        <begin position="1"/>
        <end position="17"/>
    </location>
</feature>